<evidence type="ECO:0000313" key="1">
    <source>
        <dbReference type="EMBL" id="SOH95661.1"/>
    </source>
</evidence>
<dbReference type="AlphaFoldDB" id="A0A2C9CVZ3"/>
<dbReference type="Proteomes" id="UP000220034">
    <property type="component" value="Unassembled WGS sequence"/>
</dbReference>
<organism evidence="1 2">
    <name type="scientific">Pontivivens marinum</name>
    <dbReference type="NCBI Taxonomy" id="1690039"/>
    <lineage>
        <taxon>Bacteria</taxon>
        <taxon>Pseudomonadati</taxon>
        <taxon>Pseudomonadota</taxon>
        <taxon>Alphaproteobacteria</taxon>
        <taxon>Rhodobacterales</taxon>
        <taxon>Paracoccaceae</taxon>
        <taxon>Pontivivens</taxon>
    </lineage>
</organism>
<name>A0A2C9CVZ3_9RHOB</name>
<proteinExistence type="predicted"/>
<dbReference type="EMBL" id="OCTN01000015">
    <property type="protein sequence ID" value="SOH95661.1"/>
    <property type="molecule type" value="Genomic_DNA"/>
</dbReference>
<dbReference type="AntiFam" id="ANF00120">
    <property type="entry name" value="Shadow ORF (opposite pinE)"/>
</dbReference>
<protein>
    <submittedName>
        <fullName evidence="1">Uncharacterized protein</fullName>
    </submittedName>
</protein>
<evidence type="ECO:0000313" key="2">
    <source>
        <dbReference type="Proteomes" id="UP000220034"/>
    </source>
</evidence>
<accession>A0A2C9CVZ3</accession>
<keyword evidence="2" id="KW-1185">Reference proteome</keyword>
<sequence length="92" mass="9917">MFCGLSGGYSGFDEVLQCQDGFGFEGRSPGFSALRSGGFDAVFGAFGNEATFKMRYGPENMEDQFTGGGCRVDPLFETDQSDTLGFQVFDGF</sequence>
<gene>
    <name evidence="1" type="ORF">SAMN06273572_1154</name>
</gene>
<reference evidence="2" key="1">
    <citation type="submission" date="2017-09" db="EMBL/GenBank/DDBJ databases">
        <authorList>
            <person name="Varghese N."/>
            <person name="Submissions S."/>
        </authorList>
    </citation>
    <scope>NUCLEOTIDE SEQUENCE [LARGE SCALE GENOMIC DNA]</scope>
    <source>
        <strain evidence="2">C7</strain>
    </source>
</reference>